<accession>A0A9W9SQV3</accession>
<dbReference type="EMBL" id="JAPZBT010000001">
    <property type="protein sequence ID" value="KAJ5382972.1"/>
    <property type="molecule type" value="Genomic_DNA"/>
</dbReference>
<dbReference type="GeneID" id="81457796"/>
<gene>
    <name evidence="1" type="ORF">N7517_000883</name>
</gene>
<evidence type="ECO:0000313" key="2">
    <source>
        <dbReference type="Proteomes" id="UP001147752"/>
    </source>
</evidence>
<dbReference type="OrthoDB" id="3883941at2759"/>
<reference evidence="1" key="1">
    <citation type="submission" date="2022-12" db="EMBL/GenBank/DDBJ databases">
        <authorList>
            <person name="Petersen C."/>
        </authorList>
    </citation>
    <scope>NUCLEOTIDE SEQUENCE</scope>
    <source>
        <strain evidence="1">IBT 3081</strain>
    </source>
</reference>
<reference evidence="1" key="2">
    <citation type="journal article" date="2023" name="IMA Fungus">
        <title>Comparative genomic study of the Penicillium genus elucidates a diverse pangenome and 15 lateral gene transfer events.</title>
        <authorList>
            <person name="Petersen C."/>
            <person name="Sorensen T."/>
            <person name="Nielsen M.R."/>
            <person name="Sondergaard T.E."/>
            <person name="Sorensen J.L."/>
            <person name="Fitzpatrick D.A."/>
            <person name="Frisvad J.C."/>
            <person name="Nielsen K.L."/>
        </authorList>
    </citation>
    <scope>NUCLEOTIDE SEQUENCE</scope>
    <source>
        <strain evidence="1">IBT 3081</strain>
    </source>
</reference>
<keyword evidence="2" id="KW-1185">Reference proteome</keyword>
<name>A0A9W9SQV3_9EURO</name>
<evidence type="ECO:0000313" key="1">
    <source>
        <dbReference type="EMBL" id="KAJ5382972.1"/>
    </source>
</evidence>
<sequence>MLGRSSGIAARSARQRLQPNARFINSRFQSTASNAASTSGNPALIGGLAGGAAAFLAGYTWYHFSGTKTLVNTGKQTQAYIDQAKRTVTEKTPEPNEAFVWLKDTIKGYAVFIPGARGYVDTAFDDLEKIRNDHGKQFDQVVKNAYTELKDISKKEALSIDSASKALNVLQKYLKQLFELAGDATENVLNNHPGLKEKVGGSFDQLKEMGDAHGPQAKEELTRTWQQISSILQRGTNGESVEEIKNLIQEQKSKFEKLGEEAWQKGFEEAQQYLDKYPKLKQMVEDNADTLKKGNPKDLWGLVKDSASSGKTEDVEKYITDKVGQAKTSGLGDLDKWLKMVPGGSSVIPQLQSLQAIAQKRGSEAEDLLKETVEEIQNVLKKREAQLVKIAEETEESK</sequence>
<dbReference type="Proteomes" id="UP001147752">
    <property type="component" value="Unassembled WGS sequence"/>
</dbReference>
<dbReference type="RefSeq" id="XP_056582748.1">
    <property type="nucleotide sequence ID" value="XM_056718613.1"/>
</dbReference>
<protein>
    <submittedName>
        <fullName evidence="1">Uncharacterized protein</fullName>
    </submittedName>
</protein>
<comment type="caution">
    <text evidence="1">The sequence shown here is derived from an EMBL/GenBank/DDBJ whole genome shotgun (WGS) entry which is preliminary data.</text>
</comment>
<organism evidence="1 2">
    <name type="scientific">Penicillium concentricum</name>
    <dbReference type="NCBI Taxonomy" id="293559"/>
    <lineage>
        <taxon>Eukaryota</taxon>
        <taxon>Fungi</taxon>
        <taxon>Dikarya</taxon>
        <taxon>Ascomycota</taxon>
        <taxon>Pezizomycotina</taxon>
        <taxon>Eurotiomycetes</taxon>
        <taxon>Eurotiomycetidae</taxon>
        <taxon>Eurotiales</taxon>
        <taxon>Aspergillaceae</taxon>
        <taxon>Penicillium</taxon>
    </lineage>
</organism>
<dbReference type="AlphaFoldDB" id="A0A9W9SQV3"/>
<proteinExistence type="predicted"/>